<evidence type="ECO:0000256" key="1">
    <source>
        <dbReference type="SAM" id="Phobius"/>
    </source>
</evidence>
<sequence length="74" mass="8091">MFSAFAISTEFGIATTIAVLLHSIPQNTANYIMNHKKESFVIIAALGGIIGAIILFPFKEFLLTNKFIIIAMMA</sequence>
<evidence type="ECO:0000313" key="2">
    <source>
        <dbReference type="EMBL" id="OQB41946.1"/>
    </source>
</evidence>
<dbReference type="AlphaFoldDB" id="A0A1V5ZPG1"/>
<dbReference type="Proteomes" id="UP000485621">
    <property type="component" value="Unassembled WGS sequence"/>
</dbReference>
<comment type="caution">
    <text evidence="2">The sequence shown here is derived from an EMBL/GenBank/DDBJ whole genome shotgun (WGS) entry which is preliminary data.</text>
</comment>
<keyword evidence="1" id="KW-0812">Transmembrane</keyword>
<reference evidence="2" key="1">
    <citation type="submission" date="2017-02" db="EMBL/GenBank/DDBJ databases">
        <title>Delving into the versatile metabolic prowess of the omnipresent phylum Bacteroidetes.</title>
        <authorList>
            <person name="Nobu M.K."/>
            <person name="Mei R."/>
            <person name="Narihiro T."/>
            <person name="Kuroda K."/>
            <person name="Liu W.-T."/>
        </authorList>
    </citation>
    <scope>NUCLEOTIDE SEQUENCE</scope>
    <source>
        <strain evidence="2">ADurb.Bin160</strain>
    </source>
</reference>
<feature type="transmembrane region" description="Helical" evidence="1">
    <location>
        <begin position="40"/>
        <end position="58"/>
    </location>
</feature>
<name>A0A1V5ZPG1_9BACT</name>
<protein>
    <recommendedName>
        <fullName evidence="3">ZIP family metal transporter</fullName>
    </recommendedName>
</protein>
<dbReference type="EMBL" id="MWDB01000008">
    <property type="protein sequence ID" value="OQB41946.1"/>
    <property type="molecule type" value="Genomic_DNA"/>
</dbReference>
<organism evidence="2">
    <name type="scientific">candidate division CPR1 bacterium ADurb.Bin160</name>
    <dbReference type="NCBI Taxonomy" id="1852826"/>
    <lineage>
        <taxon>Bacteria</taxon>
        <taxon>candidate division CPR1</taxon>
    </lineage>
</organism>
<gene>
    <name evidence="2" type="ORF">BWY04_00559</name>
</gene>
<keyword evidence="1" id="KW-1133">Transmembrane helix</keyword>
<accession>A0A1V5ZPG1</accession>
<keyword evidence="1" id="KW-0472">Membrane</keyword>
<evidence type="ECO:0008006" key="3">
    <source>
        <dbReference type="Google" id="ProtNLM"/>
    </source>
</evidence>
<proteinExistence type="predicted"/>